<evidence type="ECO:0000313" key="2">
    <source>
        <dbReference type="Proteomes" id="UP000006174"/>
    </source>
</evidence>
<evidence type="ECO:0000313" key="1">
    <source>
        <dbReference type="EMBL" id="CCF50626.1"/>
    </source>
</evidence>
<reference evidence="1 2" key="1">
    <citation type="journal article" date="2012" name="Plant Cell">
        <title>Genome comparison of barley and maize smut fungi reveals targeted loss of RNA silencing components and species-specific presence of transposable elements.</title>
        <authorList>
            <person name="Laurie J.D."/>
            <person name="Ali S."/>
            <person name="Linning R."/>
            <person name="Mannhaupt G."/>
            <person name="Wong P."/>
            <person name="Gueldener U."/>
            <person name="Muensterkoetter M."/>
            <person name="Moore R."/>
            <person name="Kahmann R."/>
            <person name="Bakkeren G."/>
            <person name="Schirawski J."/>
        </authorList>
    </citation>
    <scope>NUCLEOTIDE SEQUENCE [LARGE SCALE GENOMIC DNA]</scope>
    <source>
        <strain evidence="2">Uh4875-4</strain>
    </source>
</reference>
<dbReference type="Gene3D" id="3.40.50.720">
    <property type="entry name" value="NAD(P)-binding Rossmann-like Domain"/>
    <property type="match status" value="1"/>
</dbReference>
<proteinExistence type="predicted"/>
<dbReference type="AlphaFoldDB" id="I2FUN3"/>
<dbReference type="STRING" id="1128400.I2FUN3"/>
<protein>
    <recommendedName>
        <fullName evidence="3">NmrA-like domain-containing protein</fullName>
    </recommendedName>
</protein>
<dbReference type="Gene3D" id="3.90.25.10">
    <property type="entry name" value="UDP-galactose 4-epimerase, domain 1"/>
    <property type="match status" value="1"/>
</dbReference>
<gene>
    <name evidence="1" type="ORF">UHOR_05870</name>
</gene>
<organism evidence="1 2">
    <name type="scientific">Ustilago hordei</name>
    <name type="common">Barley covered smut fungus</name>
    <dbReference type="NCBI Taxonomy" id="120017"/>
    <lineage>
        <taxon>Eukaryota</taxon>
        <taxon>Fungi</taxon>
        <taxon>Dikarya</taxon>
        <taxon>Basidiomycota</taxon>
        <taxon>Ustilaginomycotina</taxon>
        <taxon>Ustilaginomycetes</taxon>
        <taxon>Ustilaginales</taxon>
        <taxon>Ustilaginaceae</taxon>
        <taxon>Ustilago</taxon>
    </lineage>
</organism>
<dbReference type="EMBL" id="CAGI01000156">
    <property type="protein sequence ID" value="CCF50626.1"/>
    <property type="molecule type" value="Genomic_DNA"/>
</dbReference>
<name>I2FUN3_USTHO</name>
<sequence>MCSRRVDCKAMKSSALGGRRRLLLGRAFDVYAIGSIGTALCGYSTLSTLHDVNKLSNGTLRVVHFDSKAAIDNYAESLRGDKIDVSYFHAAILVQNFTEQLRKGEHGSLSITLPHGAASHFTDQFVLRPDPGRRLPQNFTLIHVASYPPHRKSHVNDMSTIDTLYYEESTRTIYHSTTIQNVKLCV</sequence>
<evidence type="ECO:0008006" key="3">
    <source>
        <dbReference type="Google" id="ProtNLM"/>
    </source>
</evidence>
<dbReference type="HOGENOM" id="CLU_1455429_0_0_1"/>
<dbReference type="Proteomes" id="UP000006174">
    <property type="component" value="Unassembled WGS sequence"/>
</dbReference>
<comment type="caution">
    <text evidence="1">The sequence shown here is derived from an EMBL/GenBank/DDBJ whole genome shotgun (WGS) entry which is preliminary data.</text>
</comment>
<keyword evidence="2" id="KW-1185">Reference proteome</keyword>
<accession>I2FUN3</accession>